<gene>
    <name evidence="5" type="primary">ycf35</name>
</gene>
<name>A0A1Z1MCJ4_9FLOR</name>
<evidence type="ECO:0000313" key="5">
    <source>
        <dbReference type="EMBL" id="ARW63653.1"/>
    </source>
</evidence>
<dbReference type="AlphaFoldDB" id="A0A1Z1MCJ4"/>
<keyword evidence="5" id="KW-0150">Chloroplast</keyword>
<evidence type="ECO:0000256" key="1">
    <source>
        <dbReference type="ARBA" id="ARBA00004474"/>
    </source>
</evidence>
<evidence type="ECO:0000256" key="3">
    <source>
        <dbReference type="ARBA" id="ARBA00021585"/>
    </source>
</evidence>
<protein>
    <recommendedName>
        <fullName evidence="3">Uncharacterized protein ycf35</fullName>
    </recommendedName>
</protein>
<proteinExistence type="inferred from homology"/>
<evidence type="ECO:0000256" key="2">
    <source>
        <dbReference type="ARBA" id="ARBA00009068"/>
    </source>
</evidence>
<dbReference type="GO" id="GO:0009536">
    <property type="term" value="C:plastid"/>
    <property type="evidence" value="ECO:0007669"/>
    <property type="project" value="UniProtKB-SubCell"/>
</dbReference>
<sequence length="135" mass="15701">MSHFSKIRTNISNKAILVKTLNQMQFNFECLGSQDVHLNNLMVNDDIIVHDYTKSKNHLFTFIWNGNQYNLVVDLELWNLDMSFEYFVDLLSQNYAYNIILDQGLTSGFSKIGEHVLSDGSIKLTLKRWSNNNFS</sequence>
<comment type="similarity">
    <text evidence="2">Belongs to the ycf35 family.</text>
</comment>
<dbReference type="PANTHER" id="PTHR39638">
    <property type="entry name" value="YCF35"/>
    <property type="match status" value="1"/>
</dbReference>
<dbReference type="EMBL" id="MF101429">
    <property type="protein sequence ID" value="ARW63653.1"/>
    <property type="molecule type" value="Genomic_DNA"/>
</dbReference>
<reference evidence="5" key="1">
    <citation type="journal article" date="2017" name="J. Phycol.">
        <title>Analysis of chloroplast genomes and a supermatrix inform reclassification of the Rhodomelaceae (Rhodophyta).</title>
        <authorList>
            <person name="Diaz-Tapia P."/>
            <person name="Maggs C.A."/>
            <person name="West J.A."/>
            <person name="Verbruggen H."/>
        </authorList>
    </citation>
    <scope>NUCLEOTIDE SEQUENCE</scope>
    <source>
        <strain evidence="5">PD620</strain>
    </source>
</reference>
<organism evidence="5">
    <name type="scientific">Chondria sp.</name>
    <name type="common">in: red algae</name>
    <dbReference type="NCBI Taxonomy" id="1982705"/>
    <lineage>
        <taxon>Eukaryota</taxon>
        <taxon>Rhodophyta</taxon>
        <taxon>Florideophyceae</taxon>
        <taxon>Rhodymeniophycidae</taxon>
        <taxon>Ceramiales</taxon>
        <taxon>Rhodomelaceae</taxon>
        <taxon>Chondrieae</taxon>
        <taxon>Chondria</taxon>
    </lineage>
</organism>
<dbReference type="Pfam" id="PF06868">
    <property type="entry name" value="DUF1257"/>
    <property type="match status" value="1"/>
</dbReference>
<comment type="subcellular location">
    <subcellularLocation>
        <location evidence="1">Plastid</location>
    </subcellularLocation>
</comment>
<dbReference type="PANTHER" id="PTHR39638:SF2">
    <property type="entry name" value="YCF35"/>
    <property type="match status" value="1"/>
</dbReference>
<geneLocation type="chloroplast" evidence="5"/>
<dbReference type="InterPro" id="IPR009666">
    <property type="entry name" value="Uncharacterised_Ycf35"/>
</dbReference>
<keyword evidence="4 5" id="KW-0934">Plastid</keyword>
<accession>A0A1Z1MCJ4</accession>
<evidence type="ECO:0000256" key="4">
    <source>
        <dbReference type="ARBA" id="ARBA00022640"/>
    </source>
</evidence>